<evidence type="ECO:0000313" key="2">
    <source>
        <dbReference type="EMBL" id="PWT28788.1"/>
    </source>
</evidence>
<reference evidence="2 3" key="1">
    <citation type="submission" date="2017-09" db="EMBL/GenBank/DDBJ databases">
        <title>High-quality draft genome sequence of Butyrivibrio fibrisolvens INBov1, isolated from cow rumen.</title>
        <authorList>
            <person name="Rodriguez Hernaez J."/>
            <person name="Rivarola M."/>
            <person name="Paniego N."/>
            <person name="Cravero S."/>
            <person name="Ceron Cucchi M."/>
            <person name="Martinez M.C."/>
        </authorList>
    </citation>
    <scope>NUCLEOTIDE SEQUENCE [LARGE SCALE GENOMIC DNA]</scope>
    <source>
        <strain evidence="2 3">INBov1</strain>
    </source>
</reference>
<proteinExistence type="predicted"/>
<accession>A0A317G481</accession>
<gene>
    <name evidence="2" type="ORF">CPT75_17565</name>
</gene>
<dbReference type="InterPro" id="IPR029052">
    <property type="entry name" value="Metallo-depent_PP-like"/>
</dbReference>
<comment type="caution">
    <text evidence="2">The sequence shown here is derived from an EMBL/GenBank/DDBJ whole genome shotgun (WGS) entry which is preliminary data.</text>
</comment>
<keyword evidence="3" id="KW-1185">Reference proteome</keyword>
<name>A0A317G481_BUTFI</name>
<evidence type="ECO:0000259" key="1">
    <source>
        <dbReference type="Pfam" id="PF00149"/>
    </source>
</evidence>
<dbReference type="SUPFAM" id="SSF56300">
    <property type="entry name" value="Metallo-dependent phosphatases"/>
    <property type="match status" value="1"/>
</dbReference>
<dbReference type="Pfam" id="PF00149">
    <property type="entry name" value="Metallophos"/>
    <property type="match status" value="1"/>
</dbReference>
<feature type="domain" description="Calcineurin-like phosphoesterase" evidence="1">
    <location>
        <begin position="8"/>
        <end position="165"/>
    </location>
</feature>
<protein>
    <recommendedName>
        <fullName evidence="1">Calcineurin-like phosphoesterase domain-containing protein</fullName>
    </recommendedName>
</protein>
<dbReference type="Gene3D" id="3.60.21.10">
    <property type="match status" value="1"/>
</dbReference>
<dbReference type="InterPro" id="IPR004843">
    <property type="entry name" value="Calcineurin-like_PHP"/>
</dbReference>
<dbReference type="Proteomes" id="UP000245488">
    <property type="component" value="Chromosome"/>
</dbReference>
<sequence>MEEVSGMIYVTGDTHGDQILWDACIGNFLKEGDTIIVLGDFGIGFFDGRYWSEEMFYDYLSEQKFTVLFIDGNHENFDKLNAFPMEQWNGGQVQFIRKNVIHLMRGETYDIDGKKVFCFGGGYSIDRDYRFPGRTWWQQEMPSDEEYKIATKNLEACDFKVDYVLTHTAPADTVEYMSRLNLGIKYTVVEELPLTGYLQWVVEKVSYRKWYFGHFHIDAELWRKQYAVLNGIRDLHTGELLKTRC</sequence>
<dbReference type="GO" id="GO:0016787">
    <property type="term" value="F:hydrolase activity"/>
    <property type="evidence" value="ECO:0007669"/>
    <property type="project" value="InterPro"/>
</dbReference>
<evidence type="ECO:0000313" key="3">
    <source>
        <dbReference type="Proteomes" id="UP000245488"/>
    </source>
</evidence>
<dbReference type="EMBL" id="NXNG01000001">
    <property type="protein sequence ID" value="PWT28788.1"/>
    <property type="molecule type" value="Genomic_DNA"/>
</dbReference>
<organism evidence="2 3">
    <name type="scientific">Butyrivibrio fibrisolvens</name>
    <dbReference type="NCBI Taxonomy" id="831"/>
    <lineage>
        <taxon>Bacteria</taxon>
        <taxon>Bacillati</taxon>
        <taxon>Bacillota</taxon>
        <taxon>Clostridia</taxon>
        <taxon>Lachnospirales</taxon>
        <taxon>Lachnospiraceae</taxon>
        <taxon>Butyrivibrio</taxon>
    </lineage>
</organism>
<dbReference type="AlphaFoldDB" id="A0A317G481"/>